<dbReference type="Proteomes" id="UP001152130">
    <property type="component" value="Unassembled WGS sequence"/>
</dbReference>
<dbReference type="InterPro" id="IPR011990">
    <property type="entry name" value="TPR-like_helical_dom_sf"/>
</dbReference>
<sequence length="893" mass="102304">MEFVDGALGANNPVEQVEEEATELWCPETGNIKPLVKCFISIGTGNMGTYDINDRLDKFMATLAKMTTDAERIAESSMRRWRQEYDQSRYFRFNVEHGLKSVGMKEYRKKGDIQAATYRYLDSQVQSMLLRKCVENLVLKQKSAGPHLERLISDQPQRLQPDLLSRQDFPESYADEPLYRSSHTDIPSMPCFFVPMKVSPTFIPRDEYTNKLYAAFSQDCHQRAALVGLAGTGKTQIALHFADIVHQQYPNYRVFWITASSLQESCNRIARELNLFKIYEHEYSRPDPRVLLCRYLESESIGRWDLIIDDVDDSDSLPTLPRTSQGRILFITRSMKVATVAVGNQVDQVIKVEGLDSRTSLSLFHNLLFDKGLSRNAERTGELFAELENLPLAISHAARYLNDNPQLTVDQLLKSLKSSDSDALSFIAREYSESGGEATKGISISGSFSRSFRALREQHQDAWAILEFVSRIGSRSIPRSLLNLEGKSGLEASIGILCSSFVIRPNPGGQTYDIPTIIYLSTRVWLQQNNSSRQLTKLATKRLNKLTPDDKPSERLLWEKYRTHITRVLRDCKHLKMDFDERFELAAKAGLWLVRQRDLEEAATLLEQAFFWFRKSEPKSGRRFHVQINLAEVYAEIGQATEAIKLAGKAMKVYEKNFSKDDAALVAVSCALSRAHRYNKEPEKGINRLEALSRTSGKRGPKPKFTLMTELGKCWVYKENFGKAIEALRVAISVAKDKIPPDDTNLLMAKIHLANAYMHQSLLQDSISILEEILPLQQSLFGRSHKEAIYVQSRLAEAYSKAGETEMAVKQWEALIVLQRTNLGKTHEWTMYSENSLARTYYEGNNQNKALRLLESMVCVRRECLGETDTQRKWAEEFWERCMQDWKWTWTRR</sequence>
<dbReference type="EMBL" id="JAPDHF010000016">
    <property type="protein sequence ID" value="KAJ4007884.1"/>
    <property type="molecule type" value="Genomic_DNA"/>
</dbReference>
<dbReference type="Gene3D" id="3.40.50.300">
    <property type="entry name" value="P-loop containing nucleotide triphosphate hydrolases"/>
    <property type="match status" value="1"/>
</dbReference>
<organism evidence="2 3">
    <name type="scientific">Fusarium irregulare</name>
    <dbReference type="NCBI Taxonomy" id="2494466"/>
    <lineage>
        <taxon>Eukaryota</taxon>
        <taxon>Fungi</taxon>
        <taxon>Dikarya</taxon>
        <taxon>Ascomycota</taxon>
        <taxon>Pezizomycotina</taxon>
        <taxon>Sordariomycetes</taxon>
        <taxon>Hypocreomycetidae</taxon>
        <taxon>Hypocreales</taxon>
        <taxon>Nectriaceae</taxon>
        <taxon>Fusarium</taxon>
        <taxon>Fusarium incarnatum-equiseti species complex</taxon>
    </lineage>
</organism>
<evidence type="ECO:0000313" key="3">
    <source>
        <dbReference type="Proteomes" id="UP001152130"/>
    </source>
</evidence>
<dbReference type="InterPro" id="IPR002182">
    <property type="entry name" value="NB-ARC"/>
</dbReference>
<dbReference type="InterPro" id="IPR027417">
    <property type="entry name" value="P-loop_NTPase"/>
</dbReference>
<dbReference type="Gene3D" id="3.40.1090.10">
    <property type="entry name" value="Cytosolic phospholipase A2 catalytic domain"/>
    <property type="match status" value="1"/>
</dbReference>
<dbReference type="SUPFAM" id="SSF48452">
    <property type="entry name" value="TPR-like"/>
    <property type="match status" value="2"/>
</dbReference>
<dbReference type="GO" id="GO:0043531">
    <property type="term" value="F:ADP binding"/>
    <property type="evidence" value="ECO:0007669"/>
    <property type="project" value="InterPro"/>
</dbReference>
<dbReference type="Pfam" id="PF13374">
    <property type="entry name" value="TPR_10"/>
    <property type="match status" value="1"/>
</dbReference>
<dbReference type="PANTHER" id="PTHR46082">
    <property type="entry name" value="ATP/GTP-BINDING PROTEIN-RELATED"/>
    <property type="match status" value="1"/>
</dbReference>
<dbReference type="Gene3D" id="1.25.40.10">
    <property type="entry name" value="Tetratricopeptide repeat domain"/>
    <property type="match status" value="2"/>
</dbReference>
<name>A0A9W8PI89_9HYPO</name>
<dbReference type="InterPro" id="IPR019734">
    <property type="entry name" value="TPR_rpt"/>
</dbReference>
<proteinExistence type="predicted"/>
<accession>A0A9W8PI89</accession>
<evidence type="ECO:0000313" key="2">
    <source>
        <dbReference type="EMBL" id="KAJ4007884.1"/>
    </source>
</evidence>
<dbReference type="InterPro" id="IPR053137">
    <property type="entry name" value="NLR-like"/>
</dbReference>
<feature type="domain" description="NB-ARC" evidence="1">
    <location>
        <begin position="218"/>
        <end position="371"/>
    </location>
</feature>
<keyword evidence="3" id="KW-1185">Reference proteome</keyword>
<dbReference type="SUPFAM" id="SSF52540">
    <property type="entry name" value="P-loop containing nucleoside triphosphate hydrolases"/>
    <property type="match status" value="1"/>
</dbReference>
<dbReference type="PANTHER" id="PTHR46082:SF6">
    <property type="entry name" value="AAA+ ATPASE DOMAIN-CONTAINING PROTEIN-RELATED"/>
    <property type="match status" value="1"/>
</dbReference>
<dbReference type="Pfam" id="PF00931">
    <property type="entry name" value="NB-ARC"/>
    <property type="match status" value="1"/>
</dbReference>
<gene>
    <name evidence="2" type="ORF">NW766_009695</name>
</gene>
<evidence type="ECO:0000259" key="1">
    <source>
        <dbReference type="Pfam" id="PF00931"/>
    </source>
</evidence>
<comment type="caution">
    <text evidence="2">The sequence shown here is derived from an EMBL/GenBank/DDBJ whole genome shotgun (WGS) entry which is preliminary data.</text>
</comment>
<protein>
    <recommendedName>
        <fullName evidence="1">NB-ARC domain-containing protein</fullName>
    </recommendedName>
</protein>
<dbReference type="SMART" id="SM00028">
    <property type="entry name" value="TPR"/>
    <property type="match status" value="4"/>
</dbReference>
<dbReference type="AlphaFoldDB" id="A0A9W8PI89"/>
<reference evidence="2" key="1">
    <citation type="submission" date="2022-10" db="EMBL/GenBank/DDBJ databases">
        <title>Fusarium specimens isolated from Avocado Roots.</title>
        <authorList>
            <person name="Stajich J."/>
            <person name="Roper C."/>
            <person name="Heimlech-Rivalta G."/>
        </authorList>
    </citation>
    <scope>NUCLEOTIDE SEQUENCE</scope>
    <source>
        <strain evidence="2">CF00143</strain>
    </source>
</reference>